<comment type="caution">
    <text evidence="3">The sequence shown here is derived from an EMBL/GenBank/DDBJ whole genome shotgun (WGS) entry which is preliminary data.</text>
</comment>
<proteinExistence type="predicted"/>
<evidence type="ECO:0000313" key="4">
    <source>
        <dbReference type="EMBL" id="CAL4762089.1"/>
    </source>
</evidence>
<dbReference type="InterPro" id="IPR013762">
    <property type="entry name" value="Integrase-like_cat_sf"/>
</dbReference>
<feature type="compositionally biased region" description="Basic residues" evidence="2">
    <location>
        <begin position="916"/>
        <end position="933"/>
    </location>
</feature>
<evidence type="ECO:0000256" key="2">
    <source>
        <dbReference type="SAM" id="MobiDB-lite"/>
    </source>
</evidence>
<organism evidence="3">
    <name type="scientific">Cladocopium goreaui</name>
    <dbReference type="NCBI Taxonomy" id="2562237"/>
    <lineage>
        <taxon>Eukaryota</taxon>
        <taxon>Sar</taxon>
        <taxon>Alveolata</taxon>
        <taxon>Dinophyceae</taxon>
        <taxon>Suessiales</taxon>
        <taxon>Symbiodiniaceae</taxon>
        <taxon>Cladocopium</taxon>
    </lineage>
</organism>
<feature type="compositionally biased region" description="Low complexity" evidence="2">
    <location>
        <begin position="886"/>
        <end position="898"/>
    </location>
</feature>
<protein>
    <submittedName>
        <fullName evidence="3">Uncharacterized protein</fullName>
    </submittedName>
</protein>
<feature type="compositionally biased region" description="Low complexity" evidence="2">
    <location>
        <begin position="585"/>
        <end position="599"/>
    </location>
</feature>
<feature type="compositionally biased region" description="Basic and acidic residues" evidence="2">
    <location>
        <begin position="55"/>
        <end position="81"/>
    </location>
</feature>
<sequence length="997" mass="109951">MTDGDNPDVEPGTTLPVPPSCDGRSSASDEGDRNANWEEVHEGADLFALGDSPDDPAKGVSVEKHNLLDDRDSANDDKRSEQVGPETTSPLHHAASGHERSLTESESKILDSIVNQAMLGATLNDGLELPWEKGIMACIFGDEPLAAVPKVPTLSHNMDDRLPDREQMLGNNLDPPAKRQRVCNSTLRMYERAIRFRNNLTDHEADEAKWNRAIEKLYAVILSSPGVVPDGVRFQEGHMDINFRKHPFPLDSEDVAEYIWEKHQDGMPYSAMMSFLEAANFAVHVLGLPLKRPDAPLVAAFTKGILDTAAKKRPVRKQARPLQLAEIVLLEEMLSNEALDIFDRYAAGAFLFAVYARCRWSDLRSVHGCEIDVDFSNGRLVGFISFSTFSRKTSSQVAKHGLPMPLIAPIWGLRNPPWAMTWKKIAEAVSLDFANFGRGAVLPSPNKEGKWSQRSVTSDEASRWLVELLKPHSSDLEDVSSHSLKATTLSWLAKAGCDPHHRTILGHHSSGKGSLEVYSRDMLSAPLCTLEEMLRQIRIGALHPDLTRSGHLQQPSKPDCKDMPVEPEENQPEQAPAEQAEKAPSSSSSSSSSSTSSSSDAEGNDEEQWLSLGNADPCVDHSAWGEFNMYQHEVSKIVHVEADSEACTFKCGMKATAEHKLIMTTAFLEIRKCKRLSTEEVEAIITSNVNSMAQMAFAITPPGQRLAGLRLKGDEEVAHSSYDLAFTMLEKDTITYLHPEKFVTRRAELLQKRPMKQLALDQDSLTVREKLIDMTCSTRTELELVQAFRRRALAFDLVGLAAYELMNSYHAELLSHMQEDPPPGYTQVSVTQVLRADRAVFLHLAENMTTLKRNVDGELPFEKELMPALARPNVSFHLLPLAASAPARPAPKANPNNANKRKHDEQPKPAAAHPKSTPRAKGKGKGKSKRKGRGPNVPKELVGKALETNDGHRICWPFNMQSGCQDAAPGGQCQRGAHVCAEPGCGKPHSLLSHKTA</sequence>
<keyword evidence="1" id="KW-0233">DNA recombination</keyword>
<reference evidence="3" key="1">
    <citation type="submission" date="2022-10" db="EMBL/GenBank/DDBJ databases">
        <authorList>
            <person name="Chen Y."/>
            <person name="Dougan E. K."/>
            <person name="Chan C."/>
            <person name="Rhodes N."/>
            <person name="Thang M."/>
        </authorList>
    </citation>
    <scope>NUCLEOTIDE SEQUENCE</scope>
</reference>
<dbReference type="EMBL" id="CAMXCT030000158">
    <property type="protein sequence ID" value="CAL4762089.1"/>
    <property type="molecule type" value="Genomic_DNA"/>
</dbReference>
<dbReference type="GO" id="GO:0006310">
    <property type="term" value="P:DNA recombination"/>
    <property type="evidence" value="ECO:0007669"/>
    <property type="project" value="UniProtKB-KW"/>
</dbReference>
<dbReference type="EMBL" id="CAMXCT010000158">
    <property type="protein sequence ID" value="CAI3974777.1"/>
    <property type="molecule type" value="Genomic_DNA"/>
</dbReference>
<gene>
    <name evidence="3" type="ORF">C1SCF055_LOCUS3152</name>
</gene>
<dbReference type="GO" id="GO:0015074">
    <property type="term" value="P:DNA integration"/>
    <property type="evidence" value="ECO:0007669"/>
    <property type="project" value="InterPro"/>
</dbReference>
<dbReference type="SUPFAM" id="SSF56349">
    <property type="entry name" value="DNA breaking-rejoining enzymes"/>
    <property type="match status" value="1"/>
</dbReference>
<name>A0A9P1BJZ9_9DINO</name>
<keyword evidence="5" id="KW-1185">Reference proteome</keyword>
<dbReference type="Proteomes" id="UP001152797">
    <property type="component" value="Unassembled WGS sequence"/>
</dbReference>
<dbReference type="GO" id="GO:0003677">
    <property type="term" value="F:DNA binding"/>
    <property type="evidence" value="ECO:0007669"/>
    <property type="project" value="InterPro"/>
</dbReference>
<dbReference type="Gene3D" id="1.10.443.10">
    <property type="entry name" value="Intergrase catalytic core"/>
    <property type="match status" value="1"/>
</dbReference>
<feature type="compositionally biased region" description="Basic and acidic residues" evidence="2">
    <location>
        <begin position="96"/>
        <end position="106"/>
    </location>
</feature>
<reference evidence="4 5" key="2">
    <citation type="submission" date="2024-05" db="EMBL/GenBank/DDBJ databases">
        <authorList>
            <person name="Chen Y."/>
            <person name="Shah S."/>
            <person name="Dougan E. K."/>
            <person name="Thang M."/>
            <person name="Chan C."/>
        </authorList>
    </citation>
    <scope>NUCLEOTIDE SEQUENCE [LARGE SCALE GENOMIC DNA]</scope>
</reference>
<dbReference type="AlphaFoldDB" id="A0A9P1BJZ9"/>
<feature type="region of interest" description="Disordered" evidence="2">
    <location>
        <begin position="1"/>
        <end position="106"/>
    </location>
</feature>
<dbReference type="InterPro" id="IPR011010">
    <property type="entry name" value="DNA_brk_join_enz"/>
</dbReference>
<feature type="region of interest" description="Disordered" evidence="2">
    <location>
        <begin position="886"/>
        <end position="941"/>
    </location>
</feature>
<dbReference type="EMBL" id="CAMXCT020000158">
    <property type="protein sequence ID" value="CAL1128152.1"/>
    <property type="molecule type" value="Genomic_DNA"/>
</dbReference>
<evidence type="ECO:0000313" key="5">
    <source>
        <dbReference type="Proteomes" id="UP001152797"/>
    </source>
</evidence>
<feature type="region of interest" description="Disordered" evidence="2">
    <location>
        <begin position="546"/>
        <end position="607"/>
    </location>
</feature>
<feature type="compositionally biased region" description="Basic and acidic residues" evidence="2">
    <location>
        <begin position="30"/>
        <end position="44"/>
    </location>
</feature>
<dbReference type="OrthoDB" id="424931at2759"/>
<evidence type="ECO:0000256" key="1">
    <source>
        <dbReference type="ARBA" id="ARBA00023172"/>
    </source>
</evidence>
<accession>A0A9P1BJZ9</accession>
<evidence type="ECO:0000313" key="3">
    <source>
        <dbReference type="EMBL" id="CAI3974777.1"/>
    </source>
</evidence>